<feature type="region of interest" description="Disordered" evidence="2">
    <location>
        <begin position="49"/>
        <end position="161"/>
    </location>
</feature>
<dbReference type="PANTHER" id="PTHR43022:SF1">
    <property type="entry name" value="PROTEIN SMF"/>
    <property type="match status" value="1"/>
</dbReference>
<gene>
    <name evidence="4" type="ORF">GCM10017600_13170</name>
</gene>
<feature type="domain" description="Smf/DprA SLOG" evidence="3">
    <location>
        <begin position="197"/>
        <end position="408"/>
    </location>
</feature>
<evidence type="ECO:0000313" key="5">
    <source>
        <dbReference type="Proteomes" id="UP001143474"/>
    </source>
</evidence>
<proteinExistence type="inferred from homology"/>
<dbReference type="AlphaFoldDB" id="A0A9W6HXJ3"/>
<keyword evidence="5" id="KW-1185">Reference proteome</keyword>
<evidence type="ECO:0000259" key="3">
    <source>
        <dbReference type="Pfam" id="PF02481"/>
    </source>
</evidence>
<accession>A0A9W6HXJ3</accession>
<comment type="similarity">
    <text evidence="1">Belongs to the DprA/Smf family.</text>
</comment>
<feature type="compositionally biased region" description="Low complexity" evidence="2">
    <location>
        <begin position="147"/>
        <end position="157"/>
    </location>
</feature>
<dbReference type="Pfam" id="PF02481">
    <property type="entry name" value="DNA_processg_A"/>
    <property type="match status" value="1"/>
</dbReference>
<reference evidence="4" key="1">
    <citation type="journal article" date="2014" name="Int. J. Syst. Evol. Microbiol.">
        <title>Complete genome sequence of Corynebacterium casei LMG S-19264T (=DSM 44701T), isolated from a smear-ripened cheese.</title>
        <authorList>
            <consortium name="US DOE Joint Genome Institute (JGI-PGF)"/>
            <person name="Walter F."/>
            <person name="Albersmeier A."/>
            <person name="Kalinowski J."/>
            <person name="Ruckert C."/>
        </authorList>
    </citation>
    <scope>NUCLEOTIDE SEQUENCE</scope>
    <source>
        <strain evidence="4">VKM Ac-2007</strain>
    </source>
</reference>
<protein>
    <recommendedName>
        <fullName evidence="3">Smf/DprA SLOG domain-containing protein</fullName>
    </recommendedName>
</protein>
<name>A0A9W6HXJ3_9ACTN</name>
<dbReference type="InterPro" id="IPR057666">
    <property type="entry name" value="DrpA_SLOG"/>
</dbReference>
<comment type="caution">
    <text evidence="4">The sequence shown here is derived from an EMBL/GenBank/DDBJ whole genome shotgun (WGS) entry which is preliminary data.</text>
</comment>
<dbReference type="SUPFAM" id="SSF102405">
    <property type="entry name" value="MCP/YpsA-like"/>
    <property type="match status" value="1"/>
</dbReference>
<dbReference type="NCBIfam" id="TIGR00732">
    <property type="entry name" value="dprA"/>
    <property type="match status" value="1"/>
</dbReference>
<dbReference type="EMBL" id="BSEV01000002">
    <property type="protein sequence ID" value="GLK07912.1"/>
    <property type="molecule type" value="Genomic_DNA"/>
</dbReference>
<feature type="compositionally biased region" description="Basic and acidic residues" evidence="2">
    <location>
        <begin position="110"/>
        <end position="137"/>
    </location>
</feature>
<dbReference type="GO" id="GO:0009294">
    <property type="term" value="P:DNA-mediated transformation"/>
    <property type="evidence" value="ECO:0007669"/>
    <property type="project" value="InterPro"/>
</dbReference>
<dbReference type="PANTHER" id="PTHR43022">
    <property type="entry name" value="PROTEIN SMF"/>
    <property type="match status" value="1"/>
</dbReference>
<dbReference type="Proteomes" id="UP001143474">
    <property type="component" value="Unassembled WGS sequence"/>
</dbReference>
<organism evidence="4 5">
    <name type="scientific">Streptosporangium carneum</name>
    <dbReference type="NCBI Taxonomy" id="47481"/>
    <lineage>
        <taxon>Bacteria</taxon>
        <taxon>Bacillati</taxon>
        <taxon>Actinomycetota</taxon>
        <taxon>Actinomycetes</taxon>
        <taxon>Streptosporangiales</taxon>
        <taxon>Streptosporangiaceae</taxon>
        <taxon>Streptosporangium</taxon>
    </lineage>
</organism>
<reference evidence="4" key="2">
    <citation type="submission" date="2023-01" db="EMBL/GenBank/DDBJ databases">
        <authorList>
            <person name="Sun Q."/>
            <person name="Evtushenko L."/>
        </authorList>
    </citation>
    <scope>NUCLEOTIDE SEQUENCE</scope>
    <source>
        <strain evidence="4">VKM Ac-2007</strain>
    </source>
</reference>
<evidence type="ECO:0000256" key="1">
    <source>
        <dbReference type="ARBA" id="ARBA00006525"/>
    </source>
</evidence>
<dbReference type="InterPro" id="IPR003488">
    <property type="entry name" value="DprA"/>
</dbReference>
<sequence>MNDRLARVTLMRVAEPGDPVMGRLVAVRGPEAALRQVRRACPDSETVRWFAGSHDTGSPGSRGAHGAQPGAESAHTARSESLCVPDARPEAQSDRAAPSDTWDTPGSFPEARDALDALRPETRGDQCARSEERDDHGGPSGAEDAHGAPSRSRAGRAGRAGRDVTRLDRMFASWAARLETADPEQDLAEGEWHGARLVVPGDSEWPTQLDDLGDCRPYALWLHGEADLRFSCLRSVAVVGSRAATPYGTHVAAEFGTGLGERGWTVVSGGAYGIDGAAHRGALVGGASTVVVLACGADVVYPTAHHDLFAAVRSQGLLVSEYPMGARPTRPRFLVRNRLIAALSRGSLVIEAAVRSGALNTAGHATSLNRVLAAVPGPVTSETSAGCHRLIRQGTATCVTTPAEMVELVGMMGDDLAPEPRGPVFPRDRLSPETRQVLEAVPVRTGVGPATIAVAAGVDLETVLSCLGGLAAAGYVERVPRGWRLRPGRSPGDQAFS</sequence>
<evidence type="ECO:0000256" key="2">
    <source>
        <dbReference type="SAM" id="MobiDB-lite"/>
    </source>
</evidence>
<dbReference type="Gene3D" id="3.40.50.450">
    <property type="match status" value="1"/>
</dbReference>
<evidence type="ECO:0000313" key="4">
    <source>
        <dbReference type="EMBL" id="GLK07912.1"/>
    </source>
</evidence>